<proteinExistence type="predicted"/>
<comment type="caution">
    <text evidence="1">The sequence shown here is derived from an EMBL/GenBank/DDBJ whole genome shotgun (WGS) entry which is preliminary data.</text>
</comment>
<name>A0A6A4RTX6_SCOMX</name>
<reference evidence="1 2" key="1">
    <citation type="submission" date="2019-06" db="EMBL/GenBank/DDBJ databases">
        <title>Draft genomes of female and male turbot (Scophthalmus maximus).</title>
        <authorList>
            <person name="Xu H."/>
            <person name="Xu X.-W."/>
            <person name="Shao C."/>
            <person name="Chen S."/>
        </authorList>
    </citation>
    <scope>NUCLEOTIDE SEQUENCE [LARGE SCALE GENOMIC DNA]</scope>
    <source>
        <strain evidence="1">Ysfricsl-2016a</strain>
        <tissue evidence="1">Blood</tissue>
    </source>
</reference>
<sequence length="144" mass="16415">MRTEKNTFKCSIKLQKYTNLMFSELKVYQIHLKIDQKSSNTMRMSSRQICEFSSDALPVAWQQTSRLISSAYLTACEKEITNTPSVNLHSLLDKYSDSGFLICPRYYNTSKTSELRGEMSNTVEVKMVTTQHLDACSQSNFVGG</sequence>
<gene>
    <name evidence="1" type="ORF">F2P81_025285</name>
</gene>
<dbReference type="Proteomes" id="UP000438429">
    <property type="component" value="Unassembled WGS sequence"/>
</dbReference>
<dbReference type="AlphaFoldDB" id="A0A6A4RTX6"/>
<accession>A0A6A4RTX6</accession>
<dbReference type="EMBL" id="VEVO01000026">
    <property type="protein sequence ID" value="KAF0022472.1"/>
    <property type="molecule type" value="Genomic_DNA"/>
</dbReference>
<evidence type="ECO:0000313" key="2">
    <source>
        <dbReference type="Proteomes" id="UP000438429"/>
    </source>
</evidence>
<protein>
    <submittedName>
        <fullName evidence="1">Uncharacterized protein</fullName>
    </submittedName>
</protein>
<organism evidence="1 2">
    <name type="scientific">Scophthalmus maximus</name>
    <name type="common">Turbot</name>
    <name type="synonym">Psetta maxima</name>
    <dbReference type="NCBI Taxonomy" id="52904"/>
    <lineage>
        <taxon>Eukaryota</taxon>
        <taxon>Metazoa</taxon>
        <taxon>Chordata</taxon>
        <taxon>Craniata</taxon>
        <taxon>Vertebrata</taxon>
        <taxon>Euteleostomi</taxon>
        <taxon>Actinopterygii</taxon>
        <taxon>Neopterygii</taxon>
        <taxon>Teleostei</taxon>
        <taxon>Neoteleostei</taxon>
        <taxon>Acanthomorphata</taxon>
        <taxon>Carangaria</taxon>
        <taxon>Pleuronectiformes</taxon>
        <taxon>Pleuronectoidei</taxon>
        <taxon>Scophthalmidae</taxon>
        <taxon>Scophthalmus</taxon>
    </lineage>
</organism>
<evidence type="ECO:0000313" key="1">
    <source>
        <dbReference type="EMBL" id="KAF0022472.1"/>
    </source>
</evidence>